<accession>A0A1T5KYW0</accession>
<dbReference type="InterPro" id="IPR036388">
    <property type="entry name" value="WH-like_DNA-bd_sf"/>
</dbReference>
<dbReference type="SUPFAM" id="SSF46785">
    <property type="entry name" value="Winged helix' DNA-binding domain"/>
    <property type="match status" value="1"/>
</dbReference>
<evidence type="ECO:0000256" key="2">
    <source>
        <dbReference type="ARBA" id="ARBA00023125"/>
    </source>
</evidence>
<proteinExistence type="predicted"/>
<dbReference type="AlphaFoldDB" id="A0A1T5KYW0"/>
<keyword evidence="7" id="KW-1185">Reference proteome</keyword>
<evidence type="ECO:0000256" key="4">
    <source>
        <dbReference type="SAM" id="MobiDB-lite"/>
    </source>
</evidence>
<name>A0A1T5KYW0_9MICO</name>
<evidence type="ECO:0000313" key="7">
    <source>
        <dbReference type="Proteomes" id="UP000189777"/>
    </source>
</evidence>
<dbReference type="Proteomes" id="UP000189777">
    <property type="component" value="Unassembled WGS sequence"/>
</dbReference>
<dbReference type="InterPro" id="IPR000835">
    <property type="entry name" value="HTH_MarR-typ"/>
</dbReference>
<feature type="region of interest" description="Disordered" evidence="4">
    <location>
        <begin position="131"/>
        <end position="167"/>
    </location>
</feature>
<dbReference type="SMART" id="SM00347">
    <property type="entry name" value="HTH_MARR"/>
    <property type="match status" value="1"/>
</dbReference>
<dbReference type="RefSeq" id="WP_079574949.1">
    <property type="nucleotide sequence ID" value="NZ_FUZQ01000004.1"/>
</dbReference>
<organism evidence="6 7">
    <name type="scientific">Krasilnikoviella flava</name>
    <dbReference type="NCBI Taxonomy" id="526729"/>
    <lineage>
        <taxon>Bacteria</taxon>
        <taxon>Bacillati</taxon>
        <taxon>Actinomycetota</taxon>
        <taxon>Actinomycetes</taxon>
        <taxon>Micrococcales</taxon>
        <taxon>Promicromonosporaceae</taxon>
        <taxon>Krasilnikoviella</taxon>
    </lineage>
</organism>
<evidence type="ECO:0000256" key="3">
    <source>
        <dbReference type="ARBA" id="ARBA00023163"/>
    </source>
</evidence>
<dbReference type="PANTHER" id="PTHR42756">
    <property type="entry name" value="TRANSCRIPTIONAL REGULATOR, MARR"/>
    <property type="match status" value="1"/>
</dbReference>
<keyword evidence="2 6" id="KW-0238">DNA-binding</keyword>
<gene>
    <name evidence="6" type="ORF">SAMN04324258_2680</name>
</gene>
<dbReference type="EMBL" id="FUZQ01000004">
    <property type="protein sequence ID" value="SKC69012.1"/>
    <property type="molecule type" value="Genomic_DNA"/>
</dbReference>
<keyword evidence="3" id="KW-0804">Transcription</keyword>
<dbReference type="STRING" id="526729.SAMN04324258_2680"/>
<evidence type="ECO:0000313" key="6">
    <source>
        <dbReference type="EMBL" id="SKC69012.1"/>
    </source>
</evidence>
<reference evidence="6 7" key="1">
    <citation type="submission" date="2017-02" db="EMBL/GenBank/DDBJ databases">
        <authorList>
            <person name="Peterson S.W."/>
        </authorList>
    </citation>
    <scope>NUCLEOTIDE SEQUENCE [LARGE SCALE GENOMIC DNA]</scope>
    <source>
        <strain evidence="6 7">DSM 21481</strain>
    </source>
</reference>
<dbReference type="Gene3D" id="1.10.10.10">
    <property type="entry name" value="Winged helix-like DNA-binding domain superfamily/Winged helix DNA-binding domain"/>
    <property type="match status" value="1"/>
</dbReference>
<dbReference type="GO" id="GO:0003700">
    <property type="term" value="F:DNA-binding transcription factor activity"/>
    <property type="evidence" value="ECO:0007669"/>
    <property type="project" value="InterPro"/>
</dbReference>
<dbReference type="Pfam" id="PF12802">
    <property type="entry name" value="MarR_2"/>
    <property type="match status" value="1"/>
</dbReference>
<dbReference type="GO" id="GO:0003677">
    <property type="term" value="F:DNA binding"/>
    <property type="evidence" value="ECO:0007669"/>
    <property type="project" value="UniProtKB-KW"/>
</dbReference>
<dbReference type="OrthoDB" id="3215333at2"/>
<sequence>MTSLERRDLLELIGPLYRGLRRAEERCAREAGLSMWQYAVLSVAARDDGLSQTEIADRLAYSRNRIVNDLDLLEARGLAERRAGADRRRYSIAVTPAGRDAVAGIRAAIWSAEDALLSHLPAAGRESLQELLHQALGRPSAPEPALAQASETPGRHPAARPDRTTEG</sequence>
<feature type="domain" description="HTH marR-type" evidence="5">
    <location>
        <begin position="6"/>
        <end position="137"/>
    </location>
</feature>
<keyword evidence="1" id="KW-0805">Transcription regulation</keyword>
<evidence type="ECO:0000256" key="1">
    <source>
        <dbReference type="ARBA" id="ARBA00023015"/>
    </source>
</evidence>
<evidence type="ECO:0000259" key="5">
    <source>
        <dbReference type="PROSITE" id="PS50995"/>
    </source>
</evidence>
<dbReference type="PANTHER" id="PTHR42756:SF1">
    <property type="entry name" value="TRANSCRIPTIONAL REPRESSOR OF EMRAB OPERON"/>
    <property type="match status" value="1"/>
</dbReference>
<dbReference type="InterPro" id="IPR036390">
    <property type="entry name" value="WH_DNA-bd_sf"/>
</dbReference>
<protein>
    <submittedName>
        <fullName evidence="6">DNA-binding transcriptional regulator, MarR family</fullName>
    </submittedName>
</protein>
<dbReference type="PROSITE" id="PS50995">
    <property type="entry name" value="HTH_MARR_2"/>
    <property type="match status" value="1"/>
</dbReference>